<organism evidence="2 3">
    <name type="scientific">Siccirubricoccus soli</name>
    <dbReference type="NCBI Taxonomy" id="2899147"/>
    <lineage>
        <taxon>Bacteria</taxon>
        <taxon>Pseudomonadati</taxon>
        <taxon>Pseudomonadota</taxon>
        <taxon>Alphaproteobacteria</taxon>
        <taxon>Acetobacterales</taxon>
        <taxon>Roseomonadaceae</taxon>
        <taxon>Siccirubricoccus</taxon>
    </lineage>
</organism>
<sequence>MTNPYRGRPDYTFWRQAVAEQAAAGVDPVTAVPFTLSPGDAIATAGSCFAQHLSRTLKSAGFSWLETERFTGAAGTADEGYGIFPARFGNLYTARALRQLFDRAYGQYRPKARAWRTATGAWLDPFRPRIQQGGFPSLEALEEDRRRHLAAVRRMFEGCAVFIFTLGLTEGWISAEDGAAVPLAPGVVGAQEPEGAWRFHNAGFAETLEQMEGFLAGLRLVNPKVRVMLTVSPVPLIATYEDRHVLVSTIASKSILRAVAEELTRRDPGIAYFPSYEIVTGPQTGGRFYAEDLREVTPEGVEFVMSIFRRHYLSGAPVAAAAPAAPPATPAPLAGVSAEEAARYRVLTGILCDEDAIVTPGGRD</sequence>
<dbReference type="InterPro" id="IPR014982">
    <property type="entry name" value="GSCFA"/>
</dbReference>
<reference evidence="2 3" key="1">
    <citation type="submission" date="2021-12" db="EMBL/GenBank/DDBJ databases">
        <title>Siccirubricoccus leaddurans sp. nov., a high concentration Zn2+ tolerance bacterium.</title>
        <authorList>
            <person name="Cao Y."/>
        </authorList>
    </citation>
    <scope>NUCLEOTIDE SEQUENCE [LARGE SCALE GENOMIC DNA]</scope>
    <source>
        <strain evidence="2 3">KC 17139</strain>
    </source>
</reference>
<feature type="domain" description="GSCFA" evidence="1">
    <location>
        <begin position="42"/>
        <end position="308"/>
    </location>
</feature>
<gene>
    <name evidence="2" type="ORF">JYK14_26165</name>
</gene>
<dbReference type="Pfam" id="PF08885">
    <property type="entry name" value="GSCFA"/>
    <property type="match status" value="1"/>
</dbReference>
<keyword evidence="3" id="KW-1185">Reference proteome</keyword>
<protein>
    <submittedName>
        <fullName evidence="2">GSCFA domain-containing protein</fullName>
    </submittedName>
</protein>
<evidence type="ECO:0000313" key="2">
    <source>
        <dbReference type="EMBL" id="MCO6419625.1"/>
    </source>
</evidence>
<comment type="caution">
    <text evidence="2">The sequence shown here is derived from an EMBL/GenBank/DDBJ whole genome shotgun (WGS) entry which is preliminary data.</text>
</comment>
<accession>A0ABT1DF89</accession>
<name>A0ABT1DF89_9PROT</name>
<proteinExistence type="predicted"/>
<evidence type="ECO:0000313" key="3">
    <source>
        <dbReference type="Proteomes" id="UP001523392"/>
    </source>
</evidence>
<dbReference type="RefSeq" id="WP_252956311.1">
    <property type="nucleotide sequence ID" value="NZ_JAFIRR010000211.1"/>
</dbReference>
<dbReference type="EMBL" id="JAFIRR010000211">
    <property type="protein sequence ID" value="MCO6419625.1"/>
    <property type="molecule type" value="Genomic_DNA"/>
</dbReference>
<dbReference type="Proteomes" id="UP001523392">
    <property type="component" value="Unassembled WGS sequence"/>
</dbReference>
<evidence type="ECO:0000259" key="1">
    <source>
        <dbReference type="Pfam" id="PF08885"/>
    </source>
</evidence>